<dbReference type="EMBL" id="JSVC01000015">
    <property type="protein sequence ID" value="KIC94203.1"/>
    <property type="molecule type" value="Genomic_DNA"/>
</dbReference>
<dbReference type="Proteomes" id="UP000031408">
    <property type="component" value="Unassembled WGS sequence"/>
</dbReference>
<feature type="transmembrane region" description="Helical" evidence="7">
    <location>
        <begin position="360"/>
        <end position="377"/>
    </location>
</feature>
<organism evidence="10 11">
    <name type="scientific">Flavihumibacter solisilvae</name>
    <dbReference type="NCBI Taxonomy" id="1349421"/>
    <lineage>
        <taxon>Bacteria</taxon>
        <taxon>Pseudomonadati</taxon>
        <taxon>Bacteroidota</taxon>
        <taxon>Chitinophagia</taxon>
        <taxon>Chitinophagales</taxon>
        <taxon>Chitinophagaceae</taxon>
        <taxon>Flavihumibacter</taxon>
    </lineage>
</organism>
<feature type="domain" description="Mechanosensitive ion channel MscS C-terminal" evidence="9">
    <location>
        <begin position="680"/>
        <end position="763"/>
    </location>
</feature>
<dbReference type="Gene3D" id="3.30.70.100">
    <property type="match status" value="1"/>
</dbReference>
<keyword evidence="11" id="KW-1185">Reference proteome</keyword>
<feature type="transmembrane region" description="Helical" evidence="7">
    <location>
        <begin position="520"/>
        <end position="541"/>
    </location>
</feature>
<dbReference type="Pfam" id="PF00924">
    <property type="entry name" value="MS_channel_2nd"/>
    <property type="match status" value="1"/>
</dbReference>
<dbReference type="STRING" id="1349421.OI18_13445"/>
<dbReference type="Gene3D" id="2.30.30.60">
    <property type="match status" value="1"/>
</dbReference>
<dbReference type="InterPro" id="IPR049278">
    <property type="entry name" value="MS_channel_C"/>
</dbReference>
<evidence type="ECO:0000256" key="3">
    <source>
        <dbReference type="ARBA" id="ARBA00022475"/>
    </source>
</evidence>
<reference evidence="10 11" key="1">
    <citation type="submission" date="2014-11" db="EMBL/GenBank/DDBJ databases">
        <title>Genome sequence of Flavihumibacter solisilvae 3-3.</title>
        <authorList>
            <person name="Zhou G."/>
            <person name="Li M."/>
            <person name="Wang G."/>
        </authorList>
    </citation>
    <scope>NUCLEOTIDE SEQUENCE [LARGE SCALE GENOMIC DNA]</scope>
    <source>
        <strain evidence="10 11">3-3</strain>
    </source>
</reference>
<dbReference type="AlphaFoldDB" id="A0A0C1LFT0"/>
<dbReference type="PANTHER" id="PTHR30347:SF1">
    <property type="entry name" value="MECHANOSENSITIVE CHANNEL MSCK"/>
    <property type="match status" value="1"/>
</dbReference>
<gene>
    <name evidence="10" type="ORF">OI18_13445</name>
</gene>
<feature type="transmembrane region" description="Helical" evidence="7">
    <location>
        <begin position="240"/>
        <end position="259"/>
    </location>
</feature>
<dbReference type="Gene3D" id="1.10.287.1260">
    <property type="match status" value="1"/>
</dbReference>
<dbReference type="InterPro" id="IPR006685">
    <property type="entry name" value="MscS_channel_2nd"/>
</dbReference>
<dbReference type="InterPro" id="IPR011066">
    <property type="entry name" value="MscS_channel_C_sf"/>
</dbReference>
<feature type="transmembrane region" description="Helical" evidence="7">
    <location>
        <begin position="331"/>
        <end position="348"/>
    </location>
</feature>
<feature type="transmembrane region" description="Helical" evidence="7">
    <location>
        <begin position="562"/>
        <end position="584"/>
    </location>
</feature>
<evidence type="ECO:0000256" key="7">
    <source>
        <dbReference type="SAM" id="Phobius"/>
    </source>
</evidence>
<evidence type="ECO:0000313" key="11">
    <source>
        <dbReference type="Proteomes" id="UP000031408"/>
    </source>
</evidence>
<sequence length="774" mass="87781">MEKILEAGRQETINSIEKYSRGRIAIRQDILLQEIRQTSGRARIFLHKGMDTSGYARELKETHDQLTIVQDGITANNGSGHTTRNLAVSWAILNELLLKVSQQRDVVSRHIHTMVEFIDRIDSLSADSALYTFPLDSAQVIQYFNRLKVIARELGPVDTLLRKSIASLQHLQTSYDMTIVDIRTNLEDVERFRRQQDSRIFRRDFSNLWHPPSPHRPLSEIIPMSIAKEKLALKYYLRDFRGRLILLVVLIIAAWRFLLACKKKWADEKGLDPGFKGQLVFRYPSLSAVLVVISIFQFLFLQPPFIFSFILWLISAVSLCIIFYRFISPYWMLFWTIMVALFVLAGLTNMVLEASRMERWWMFALASGGAVYCTSVLRSSKHQELREKNIRYFIVFVVLLEAASVIFNATGRYNLAKTLMVAGYSGLVIAILFIWTARLINEALVLIASIYKHPERKLFYINFERVGEKVPTYLYVFLVIGWFVLVGKNFYAFQQATTPLMEFLGTERTIGNYDFTINSLVLFVVIIGVSTLISQVISFFAAEPGDQRDRDKTARQPGVGSWLLLIRIFVLSLGLFLAFAAAGIPMDKLAIVLGALGVGIGLGLQGLVSNLVSGLIIAFEKPVNVGDIVEVNGKMGTMKSIGFRSSIINLTEGASFIIPNSDLLTNHLINWTMGNNRRRINVAISVNYGTDLKKVNTILETVLKGNDYVMHYPAPSITVVEFAAGSINIAIDFWVADIRDSWHQRSDMMSRILESFDREGIEIPLPQQEITIKK</sequence>
<dbReference type="SUPFAM" id="SSF82689">
    <property type="entry name" value="Mechanosensitive channel protein MscS (YggB), C-terminal domain"/>
    <property type="match status" value="1"/>
</dbReference>
<feature type="transmembrane region" description="Helical" evidence="7">
    <location>
        <begin position="280"/>
        <end position="299"/>
    </location>
</feature>
<feature type="transmembrane region" description="Helical" evidence="7">
    <location>
        <begin position="590"/>
        <end position="612"/>
    </location>
</feature>
<protein>
    <recommendedName>
        <fullName evidence="12">Mechanosensitive ion channel protein</fullName>
    </recommendedName>
</protein>
<evidence type="ECO:0000256" key="2">
    <source>
        <dbReference type="ARBA" id="ARBA00008017"/>
    </source>
</evidence>
<evidence type="ECO:0008006" key="12">
    <source>
        <dbReference type="Google" id="ProtNLM"/>
    </source>
</evidence>
<dbReference type="Pfam" id="PF21082">
    <property type="entry name" value="MS_channel_3rd"/>
    <property type="match status" value="1"/>
</dbReference>
<keyword evidence="5 7" id="KW-1133">Transmembrane helix</keyword>
<dbReference type="InterPro" id="IPR052702">
    <property type="entry name" value="MscS-like_channel"/>
</dbReference>
<dbReference type="SUPFAM" id="SSF50182">
    <property type="entry name" value="Sm-like ribonucleoproteins"/>
    <property type="match status" value="1"/>
</dbReference>
<comment type="similarity">
    <text evidence="2">Belongs to the MscS (TC 1.A.23) family.</text>
</comment>
<feature type="domain" description="Mechanosensitive ion channel MscS" evidence="8">
    <location>
        <begin position="607"/>
        <end position="672"/>
    </location>
</feature>
<feature type="transmembrane region" description="Helical" evidence="7">
    <location>
        <begin position="472"/>
        <end position="493"/>
    </location>
</feature>
<comment type="subcellular location">
    <subcellularLocation>
        <location evidence="1">Cell membrane</location>
        <topology evidence="1">Multi-pass membrane protein</topology>
    </subcellularLocation>
</comment>
<evidence type="ECO:0000256" key="1">
    <source>
        <dbReference type="ARBA" id="ARBA00004651"/>
    </source>
</evidence>
<feature type="transmembrane region" description="Helical" evidence="7">
    <location>
        <begin position="305"/>
        <end position="324"/>
    </location>
</feature>
<proteinExistence type="inferred from homology"/>
<evidence type="ECO:0000259" key="8">
    <source>
        <dbReference type="Pfam" id="PF00924"/>
    </source>
</evidence>
<keyword evidence="6 7" id="KW-0472">Membrane</keyword>
<dbReference type="GO" id="GO:0005886">
    <property type="term" value="C:plasma membrane"/>
    <property type="evidence" value="ECO:0007669"/>
    <property type="project" value="UniProtKB-SubCell"/>
</dbReference>
<feature type="transmembrane region" description="Helical" evidence="7">
    <location>
        <begin position="389"/>
        <end position="407"/>
    </location>
</feature>
<keyword evidence="4 7" id="KW-0812">Transmembrane</keyword>
<evidence type="ECO:0000256" key="5">
    <source>
        <dbReference type="ARBA" id="ARBA00022989"/>
    </source>
</evidence>
<evidence type="ECO:0000313" key="10">
    <source>
        <dbReference type="EMBL" id="KIC94203.1"/>
    </source>
</evidence>
<evidence type="ECO:0000256" key="4">
    <source>
        <dbReference type="ARBA" id="ARBA00022692"/>
    </source>
</evidence>
<accession>A0A0C1LFT0</accession>
<dbReference type="InterPro" id="IPR011014">
    <property type="entry name" value="MscS_channel_TM-2"/>
</dbReference>
<dbReference type="GO" id="GO:0008381">
    <property type="term" value="F:mechanosensitive monoatomic ion channel activity"/>
    <property type="evidence" value="ECO:0007669"/>
    <property type="project" value="UniProtKB-ARBA"/>
</dbReference>
<name>A0A0C1LFT0_9BACT</name>
<dbReference type="PANTHER" id="PTHR30347">
    <property type="entry name" value="POTASSIUM CHANNEL RELATED"/>
    <property type="match status" value="1"/>
</dbReference>
<evidence type="ECO:0000259" key="9">
    <source>
        <dbReference type="Pfam" id="PF21082"/>
    </source>
</evidence>
<dbReference type="SUPFAM" id="SSF82861">
    <property type="entry name" value="Mechanosensitive channel protein MscS (YggB), transmembrane region"/>
    <property type="match status" value="1"/>
</dbReference>
<comment type="caution">
    <text evidence="10">The sequence shown here is derived from an EMBL/GenBank/DDBJ whole genome shotgun (WGS) entry which is preliminary data.</text>
</comment>
<keyword evidence="3" id="KW-1003">Cell membrane</keyword>
<feature type="transmembrane region" description="Helical" evidence="7">
    <location>
        <begin position="427"/>
        <end position="451"/>
    </location>
</feature>
<dbReference type="InterPro" id="IPR010920">
    <property type="entry name" value="LSM_dom_sf"/>
</dbReference>
<evidence type="ECO:0000256" key="6">
    <source>
        <dbReference type="ARBA" id="ARBA00023136"/>
    </source>
</evidence>
<dbReference type="InterPro" id="IPR023408">
    <property type="entry name" value="MscS_beta-dom_sf"/>
</dbReference>